<keyword evidence="2" id="KW-1185">Reference proteome</keyword>
<sequence>MRHLVTLLLFVGAIAAYIAGSTLGAAALVVVGLVLESVAWYRILRGKKHRPVSTH</sequence>
<evidence type="ECO:0008006" key="3">
    <source>
        <dbReference type="Google" id="ProtNLM"/>
    </source>
</evidence>
<accession>A0ABV4HQE7</accession>
<proteinExistence type="predicted"/>
<name>A0ABV4HQE7_9GAMM</name>
<dbReference type="RefSeq" id="WP_370564986.1">
    <property type="nucleotide sequence ID" value="NZ_JBFWIB010000011.1"/>
</dbReference>
<comment type="caution">
    <text evidence="1">The sequence shown here is derived from an EMBL/GenBank/DDBJ whole genome shotgun (WGS) entry which is preliminary data.</text>
</comment>
<gene>
    <name evidence="1" type="ORF">AB6713_10095</name>
</gene>
<evidence type="ECO:0000313" key="2">
    <source>
        <dbReference type="Proteomes" id="UP001566331"/>
    </source>
</evidence>
<reference evidence="1 2" key="1">
    <citation type="submission" date="2024-07" db="EMBL/GenBank/DDBJ databases">
        <title>Luteimonas salilacus sp. nov., isolated from the shore soil of Salt Lake in Tibet of China.</title>
        <authorList>
            <person name="Zhang X."/>
            <person name="Li A."/>
        </authorList>
    </citation>
    <scope>NUCLEOTIDE SEQUENCE [LARGE SCALE GENOMIC DNA]</scope>
    <source>
        <strain evidence="1 2">B3-2-R+30</strain>
    </source>
</reference>
<evidence type="ECO:0000313" key="1">
    <source>
        <dbReference type="EMBL" id="MEZ0474961.1"/>
    </source>
</evidence>
<organism evidence="1 2">
    <name type="scientific">Luteimonas salinilitoris</name>
    <dbReference type="NCBI Taxonomy" id="3237697"/>
    <lineage>
        <taxon>Bacteria</taxon>
        <taxon>Pseudomonadati</taxon>
        <taxon>Pseudomonadota</taxon>
        <taxon>Gammaproteobacteria</taxon>
        <taxon>Lysobacterales</taxon>
        <taxon>Lysobacteraceae</taxon>
        <taxon>Luteimonas</taxon>
    </lineage>
</organism>
<protein>
    <recommendedName>
        <fullName evidence="3">Phosphatidate cytidylyltransferase</fullName>
    </recommendedName>
</protein>
<dbReference type="EMBL" id="JBFWIC010000012">
    <property type="protein sequence ID" value="MEZ0474961.1"/>
    <property type="molecule type" value="Genomic_DNA"/>
</dbReference>
<dbReference type="Proteomes" id="UP001566331">
    <property type="component" value="Unassembled WGS sequence"/>
</dbReference>